<evidence type="ECO:0000256" key="4">
    <source>
        <dbReference type="PIRNR" id="PIRNR005690"/>
    </source>
</evidence>
<evidence type="ECO:0000256" key="5">
    <source>
        <dbReference type="SAM" id="MobiDB-lite"/>
    </source>
</evidence>
<evidence type="ECO:0000256" key="1">
    <source>
        <dbReference type="ARBA" id="ARBA00004141"/>
    </source>
</evidence>
<dbReference type="PANTHER" id="PTHR22550:SF5">
    <property type="entry name" value="LEUCINE ZIPPER PROTEIN 4"/>
    <property type="match status" value="1"/>
</dbReference>
<comment type="caution">
    <text evidence="7">The sequence shown here is derived from an EMBL/GenBank/DDBJ whole genome shotgun (WGS) entry which is preliminary data.</text>
</comment>
<keyword evidence="8" id="KW-1185">Reference proteome</keyword>
<gene>
    <name evidence="7" type="ORF">ACFSW4_10585</name>
</gene>
<evidence type="ECO:0000313" key="8">
    <source>
        <dbReference type="Proteomes" id="UP001597452"/>
    </source>
</evidence>
<dbReference type="Pfam" id="PF03323">
    <property type="entry name" value="GerA"/>
    <property type="match status" value="1"/>
</dbReference>
<reference evidence="8" key="1">
    <citation type="journal article" date="2019" name="Int. J. Syst. Evol. Microbiol.">
        <title>The Global Catalogue of Microorganisms (GCM) 10K type strain sequencing project: providing services to taxonomists for standard genome sequencing and annotation.</title>
        <authorList>
            <consortium name="The Broad Institute Genomics Platform"/>
            <consortium name="The Broad Institute Genome Sequencing Center for Infectious Disease"/>
            <person name="Wu L."/>
            <person name="Ma J."/>
        </authorList>
    </citation>
    <scope>NUCLEOTIDE SEQUENCE [LARGE SCALE GENOMIC DNA]</scope>
    <source>
        <strain evidence="8">TISTR 1571</strain>
    </source>
</reference>
<evidence type="ECO:0000256" key="6">
    <source>
        <dbReference type="SAM" id="Phobius"/>
    </source>
</evidence>
<feature type="transmembrane region" description="Helical" evidence="6">
    <location>
        <begin position="417"/>
        <end position="441"/>
    </location>
</feature>
<dbReference type="PIRSF" id="PIRSF005690">
    <property type="entry name" value="GerBA"/>
    <property type="match status" value="1"/>
</dbReference>
<comment type="subcellular location">
    <subcellularLocation>
        <location evidence="4">Cell membrane</location>
    </subcellularLocation>
    <subcellularLocation>
        <location evidence="1">Membrane</location>
        <topology evidence="1">Multi-pass membrane protein</topology>
    </subcellularLocation>
</comment>
<dbReference type="RefSeq" id="WP_377329177.1">
    <property type="nucleotide sequence ID" value="NZ_JBHUMZ010000023.1"/>
</dbReference>
<evidence type="ECO:0000256" key="3">
    <source>
        <dbReference type="ARBA" id="ARBA00023136"/>
    </source>
</evidence>
<keyword evidence="3 4" id="KW-0472">Membrane</keyword>
<sequence>MRRRNKRKTSTSYFPCEVEKLEKDLKEGFFKSLPDFTTKKFEHEGQKVFIAFINYMVEKEQIYRYVIEVIQQSNEPWGIEKLKNEIPISDGELRTSLKDVGEDLIKGSFVIYIEGLDQSITYAVPQLKERDPDRAETESLIFGPKISFTESMQTNMNIVHWRLDNPSLVSEKFIIGNEIPTEVRLIYLKDIADDENITEMRRRLNKLKTDDVLESSVLTQYIEDNSYSIFPQLYVTELPDRFCYELKEGKIGVLVDKSSSAVIAPTNFFSFFESTEDLYTRWNMGSFIRIMRLIAMFLSITLTPFYVAALTFHYEIIPTALLVSLGHSRSRVPFPPLLEALILEFLIELIREAGARLPTKVGQTMGIVGGIVIGQAVVQAGFTSNILIIIVALSALASFTVPSYLMGSAIRIMRFPLIIMAGMWGFIGIFYSYCFILIHVIKQKSLGRPYLAPLYPMRPRDFDNSVIRIPFLKSNYRASSNMPKKSKRFQEPPKDKPSDIEDI</sequence>
<dbReference type="EMBL" id="JBHUMZ010000023">
    <property type="protein sequence ID" value="MFD2639314.1"/>
    <property type="molecule type" value="Genomic_DNA"/>
</dbReference>
<feature type="region of interest" description="Disordered" evidence="5">
    <location>
        <begin position="478"/>
        <end position="503"/>
    </location>
</feature>
<evidence type="ECO:0000313" key="7">
    <source>
        <dbReference type="EMBL" id="MFD2639314.1"/>
    </source>
</evidence>
<evidence type="ECO:0000256" key="2">
    <source>
        <dbReference type="ARBA" id="ARBA00005278"/>
    </source>
</evidence>
<dbReference type="PANTHER" id="PTHR22550">
    <property type="entry name" value="SPORE GERMINATION PROTEIN"/>
    <property type="match status" value="1"/>
</dbReference>
<feature type="transmembrane region" description="Helical" evidence="6">
    <location>
        <begin position="290"/>
        <end position="312"/>
    </location>
</feature>
<keyword evidence="6" id="KW-0812">Transmembrane</keyword>
<protein>
    <submittedName>
        <fullName evidence="7">Spore germination protein</fullName>
    </submittedName>
</protein>
<feature type="compositionally biased region" description="Basic and acidic residues" evidence="5">
    <location>
        <begin position="488"/>
        <end position="503"/>
    </location>
</feature>
<dbReference type="InterPro" id="IPR050768">
    <property type="entry name" value="UPF0353/GerABKA_families"/>
</dbReference>
<keyword evidence="6" id="KW-1133">Transmembrane helix</keyword>
<organism evidence="7 8">
    <name type="scientific">Piscibacillus salipiscarius</name>
    <dbReference type="NCBI Taxonomy" id="299480"/>
    <lineage>
        <taxon>Bacteria</taxon>
        <taxon>Bacillati</taxon>
        <taxon>Bacillota</taxon>
        <taxon>Bacilli</taxon>
        <taxon>Bacillales</taxon>
        <taxon>Bacillaceae</taxon>
        <taxon>Piscibacillus</taxon>
    </lineage>
</organism>
<feature type="transmembrane region" description="Helical" evidence="6">
    <location>
        <begin position="386"/>
        <end position="405"/>
    </location>
</feature>
<dbReference type="Proteomes" id="UP001597452">
    <property type="component" value="Unassembled WGS sequence"/>
</dbReference>
<name>A0ABW5QBK6_9BACI</name>
<dbReference type="InterPro" id="IPR004995">
    <property type="entry name" value="Spore_Ger"/>
</dbReference>
<proteinExistence type="inferred from homology"/>
<comment type="similarity">
    <text evidence="2 4">Belongs to the GerABKA family.</text>
</comment>
<feature type="transmembrane region" description="Helical" evidence="6">
    <location>
        <begin position="362"/>
        <end position="380"/>
    </location>
</feature>
<accession>A0ABW5QBK6</accession>